<dbReference type="OMA" id="FRWSPSV"/>
<reference evidence="2" key="2">
    <citation type="submission" date="2010-04" db="EMBL/GenBank/DDBJ databases">
        <authorList>
            <person name="Buell R."/>
            <person name="Hamilton J."/>
            <person name="Hostetler J."/>
        </authorList>
    </citation>
    <scope>NUCLEOTIDE SEQUENCE [LARGE SCALE GENOMIC DNA]</scope>
    <source>
        <strain evidence="2">DAOM:BR144</strain>
    </source>
</reference>
<dbReference type="EMBL" id="GL376610">
    <property type="status" value="NOT_ANNOTATED_CDS"/>
    <property type="molecule type" value="Genomic_DNA"/>
</dbReference>
<protein>
    <recommendedName>
        <fullName evidence="3">Proteasome assembly chaperone 1</fullName>
    </recommendedName>
</protein>
<dbReference type="Proteomes" id="UP000019132">
    <property type="component" value="Unassembled WGS sequence"/>
</dbReference>
<keyword evidence="2" id="KW-1185">Reference proteome</keyword>
<evidence type="ECO:0008006" key="3">
    <source>
        <dbReference type="Google" id="ProtNLM"/>
    </source>
</evidence>
<organism evidence="1 2">
    <name type="scientific">Globisporangium ultimum (strain ATCC 200006 / CBS 805.95 / DAOM BR144)</name>
    <name type="common">Pythium ultimum</name>
    <dbReference type="NCBI Taxonomy" id="431595"/>
    <lineage>
        <taxon>Eukaryota</taxon>
        <taxon>Sar</taxon>
        <taxon>Stramenopiles</taxon>
        <taxon>Oomycota</taxon>
        <taxon>Peronosporomycetes</taxon>
        <taxon>Pythiales</taxon>
        <taxon>Pythiaceae</taxon>
        <taxon>Globisporangium</taxon>
    </lineage>
</organism>
<dbReference type="eggNOG" id="ENOG502RAJK">
    <property type="taxonomic scope" value="Eukaryota"/>
</dbReference>
<proteinExistence type="predicted"/>
<dbReference type="HOGENOM" id="CLU_1024747_0_0_1"/>
<reference evidence="1" key="3">
    <citation type="submission" date="2015-02" db="UniProtKB">
        <authorList>
            <consortium name="EnsemblProtists"/>
        </authorList>
    </citation>
    <scope>IDENTIFICATION</scope>
    <source>
        <strain evidence="1">DAOM BR144</strain>
    </source>
</reference>
<dbReference type="AlphaFoldDB" id="K3X5F1"/>
<reference evidence="2" key="1">
    <citation type="journal article" date="2010" name="Genome Biol.">
        <title>Genome sequence of the necrotrophic plant pathogen Pythium ultimum reveals original pathogenicity mechanisms and effector repertoire.</title>
        <authorList>
            <person name="Levesque C.A."/>
            <person name="Brouwer H."/>
            <person name="Cano L."/>
            <person name="Hamilton J.P."/>
            <person name="Holt C."/>
            <person name="Huitema E."/>
            <person name="Raffaele S."/>
            <person name="Robideau G.P."/>
            <person name="Thines M."/>
            <person name="Win J."/>
            <person name="Zerillo M.M."/>
            <person name="Beakes G.W."/>
            <person name="Boore J.L."/>
            <person name="Busam D."/>
            <person name="Dumas B."/>
            <person name="Ferriera S."/>
            <person name="Fuerstenberg S.I."/>
            <person name="Gachon C.M."/>
            <person name="Gaulin E."/>
            <person name="Govers F."/>
            <person name="Grenville-Briggs L."/>
            <person name="Horner N."/>
            <person name="Hostetler J."/>
            <person name="Jiang R.H."/>
            <person name="Johnson J."/>
            <person name="Krajaejun T."/>
            <person name="Lin H."/>
            <person name="Meijer H.J."/>
            <person name="Moore B."/>
            <person name="Morris P."/>
            <person name="Phuntmart V."/>
            <person name="Puiu D."/>
            <person name="Shetty J."/>
            <person name="Stajich J.E."/>
            <person name="Tripathy S."/>
            <person name="Wawra S."/>
            <person name="van West P."/>
            <person name="Whitty B.R."/>
            <person name="Coutinho P.M."/>
            <person name="Henrissat B."/>
            <person name="Martin F."/>
            <person name="Thomas P.D."/>
            <person name="Tyler B.M."/>
            <person name="De Vries R.P."/>
            <person name="Kamoun S."/>
            <person name="Yandell M."/>
            <person name="Tisserat N."/>
            <person name="Buell C.R."/>
        </authorList>
    </citation>
    <scope>NUCLEOTIDE SEQUENCE</scope>
    <source>
        <strain evidence="2">DAOM:BR144</strain>
    </source>
</reference>
<evidence type="ECO:0000313" key="2">
    <source>
        <dbReference type="Proteomes" id="UP000019132"/>
    </source>
</evidence>
<dbReference type="VEuPathDB" id="FungiDB:PYU1_G012424"/>
<accession>K3X5F1</accession>
<name>K3X5F1_GLOUD</name>
<dbReference type="EnsemblProtists" id="PYU1_T012450">
    <property type="protein sequence ID" value="PYU1_T012450"/>
    <property type="gene ID" value="PYU1_G012424"/>
</dbReference>
<dbReference type="STRING" id="431595.K3X5F1"/>
<sequence>MALSLRFPEEADFSSRVVGLDALDKDERPVSHAIFRVDKLIIGMPGGPERFVRELTTDWQPVGTLVVSDDVMQPCTLARDSISACVIVSKYDIEDENAAGKNVLAVRLPVAIAPESTWVWVNALQQHIHAHEVFCLDAQMSSTMYDSPYPNEQFPLLRVLATSGVSDENALSEYPVRTLEVPRFTSGIPAALLTLGELKAQRVRVVLTICEFTTLPSEIVRCLLPLCPLLALDRPLFFRPQKVTTPLGGKSEDDDYNGLYT</sequence>
<dbReference type="InParanoid" id="K3X5F1"/>
<evidence type="ECO:0000313" key="1">
    <source>
        <dbReference type="EnsemblProtists" id="PYU1_T012450"/>
    </source>
</evidence>